<name>A0ABM4GI05_DROKI</name>
<protein>
    <submittedName>
        <fullName evidence="3">Uncharacterized protein</fullName>
    </submittedName>
</protein>
<keyword evidence="1" id="KW-0732">Signal</keyword>
<evidence type="ECO:0000313" key="3">
    <source>
        <dbReference type="RefSeq" id="XP_070142351.1"/>
    </source>
</evidence>
<evidence type="ECO:0000313" key="2">
    <source>
        <dbReference type="Proteomes" id="UP001652661"/>
    </source>
</evidence>
<dbReference type="Proteomes" id="UP001652661">
    <property type="component" value="Chromosome 3R"/>
</dbReference>
<feature type="signal peptide" evidence="1">
    <location>
        <begin position="1"/>
        <end position="16"/>
    </location>
</feature>
<dbReference type="InterPro" id="IPR010512">
    <property type="entry name" value="DUF1091"/>
</dbReference>
<reference evidence="3" key="1">
    <citation type="submission" date="2025-08" db="UniProtKB">
        <authorList>
            <consortium name="RefSeq"/>
        </authorList>
    </citation>
    <scope>IDENTIFICATION</scope>
    <source>
        <strain evidence="3">14028-0561.14</strain>
        <tissue evidence="3">Whole fly</tissue>
    </source>
</reference>
<sequence>MLHFWIYFQLILFGEAFIKFKRNYEFRFISADHTGGTAYVDVTRMRFLGRERYANGTVELKYDFGDDRFSVSAESFSDPNGDGDYKQLPMFVPRQPICKAMESYWKYMEASLKYGENTDFPVHIRPCPIPKGIYYVKNVTAQTDELPAIMPRGFLKGVATLYDKDKVAGTVEVVVQIYDIQHLFQIKFKRDYEFRFISGNYSEGASTYIDLSRIRLLGRERYVNGTVELKCDFGDDRFSVSAESFLDSNGDGNYKQLPMFVPRQPICKALESSWKYAEGSLKYGVNTNLPIQNHPCPIPKGIYYVKNASPQADDWPVIVPRGFLKAVGTFYNNSKIAFIVEVVIQIYDSF</sequence>
<dbReference type="GeneID" id="108071402"/>
<accession>A0ABM4GI05</accession>
<dbReference type="Pfam" id="PF06477">
    <property type="entry name" value="DUF1091"/>
    <property type="match status" value="2"/>
</dbReference>
<proteinExistence type="predicted"/>
<keyword evidence="2" id="KW-1185">Reference proteome</keyword>
<dbReference type="PANTHER" id="PTHR21112:SF0">
    <property type="entry name" value="CHEMOSENSORY PROTEIN A 29A-RELATED"/>
    <property type="match status" value="1"/>
</dbReference>
<dbReference type="RefSeq" id="XP_070142351.1">
    <property type="nucleotide sequence ID" value="XM_070286250.1"/>
</dbReference>
<organism evidence="2 3">
    <name type="scientific">Drosophila kikkawai</name>
    <name type="common">Fruit fly</name>
    <dbReference type="NCBI Taxonomy" id="30033"/>
    <lineage>
        <taxon>Eukaryota</taxon>
        <taxon>Metazoa</taxon>
        <taxon>Ecdysozoa</taxon>
        <taxon>Arthropoda</taxon>
        <taxon>Hexapoda</taxon>
        <taxon>Insecta</taxon>
        <taxon>Pterygota</taxon>
        <taxon>Neoptera</taxon>
        <taxon>Endopterygota</taxon>
        <taxon>Diptera</taxon>
        <taxon>Brachycera</taxon>
        <taxon>Muscomorpha</taxon>
        <taxon>Ephydroidea</taxon>
        <taxon>Drosophilidae</taxon>
        <taxon>Drosophila</taxon>
        <taxon>Sophophora</taxon>
    </lineage>
</organism>
<evidence type="ECO:0000256" key="1">
    <source>
        <dbReference type="SAM" id="SignalP"/>
    </source>
</evidence>
<feature type="chain" id="PRO_5046846704" evidence="1">
    <location>
        <begin position="17"/>
        <end position="350"/>
    </location>
</feature>
<gene>
    <name evidence="3" type="primary">LOC108071402</name>
</gene>
<dbReference type="PANTHER" id="PTHR21112">
    <property type="entry name" value="CHEMOSENSORY PROTEIN A 29A-RELATED"/>
    <property type="match status" value="1"/>
</dbReference>